<feature type="transmembrane region" description="Helical" evidence="1">
    <location>
        <begin position="21"/>
        <end position="43"/>
    </location>
</feature>
<keyword evidence="1" id="KW-0472">Membrane</keyword>
<proteinExistence type="predicted"/>
<organism evidence="2">
    <name type="scientific">Homalodisca liturata</name>
    <dbReference type="NCBI Taxonomy" id="320908"/>
    <lineage>
        <taxon>Eukaryota</taxon>
        <taxon>Metazoa</taxon>
        <taxon>Ecdysozoa</taxon>
        <taxon>Arthropoda</taxon>
        <taxon>Hexapoda</taxon>
        <taxon>Insecta</taxon>
        <taxon>Pterygota</taxon>
        <taxon>Neoptera</taxon>
        <taxon>Paraneoptera</taxon>
        <taxon>Hemiptera</taxon>
        <taxon>Auchenorrhyncha</taxon>
        <taxon>Membracoidea</taxon>
        <taxon>Cicadellidae</taxon>
        <taxon>Cicadellinae</taxon>
        <taxon>Proconiini</taxon>
        <taxon>Homalodisca</taxon>
    </lineage>
</organism>
<feature type="transmembrane region" description="Helical" evidence="1">
    <location>
        <begin position="55"/>
        <end position="83"/>
    </location>
</feature>
<protein>
    <recommendedName>
        <fullName evidence="3">SLC26A/SulP transporter domain-containing protein</fullName>
    </recommendedName>
</protein>
<accession>A0A1B6J5Z1</accession>
<name>A0A1B6J5Z1_9HEMI</name>
<reference evidence="2" key="1">
    <citation type="submission" date="2015-11" db="EMBL/GenBank/DDBJ databases">
        <title>De novo transcriptome assembly of four potential Pierce s Disease insect vectors from Arizona vineyards.</title>
        <authorList>
            <person name="Tassone E.E."/>
        </authorList>
    </citation>
    <scope>NUCLEOTIDE SEQUENCE</scope>
</reference>
<dbReference type="EMBL" id="GECU01013100">
    <property type="protein sequence ID" value="JAS94606.1"/>
    <property type="molecule type" value="Transcribed_RNA"/>
</dbReference>
<keyword evidence="1" id="KW-1133">Transmembrane helix</keyword>
<feature type="non-terminal residue" evidence="2">
    <location>
        <position position="1"/>
    </location>
</feature>
<evidence type="ECO:0000256" key="1">
    <source>
        <dbReference type="SAM" id="Phobius"/>
    </source>
</evidence>
<keyword evidence="1" id="KW-0812">Transmembrane</keyword>
<evidence type="ECO:0008006" key="3">
    <source>
        <dbReference type="Google" id="ProtNLM"/>
    </source>
</evidence>
<dbReference type="AlphaFoldDB" id="A0A1B6J5Z1"/>
<feature type="non-terminal residue" evidence="2">
    <location>
        <position position="153"/>
    </location>
</feature>
<gene>
    <name evidence="2" type="ORF">g.58584</name>
</gene>
<sequence length="153" mass="16431">SITGIMAPALLAILIPYMRSFVPGILSSIILSYIGMAFVYSYFVRTYQFVSRSDFLIVALGVVFCQAVSFAAGFALVAAICAISALRSYKRALLGAHKSTAEPPANVVRVDYILCFITVSKLKQDLAASGQDVTLDLTACPYIDANGNSFILD</sequence>
<evidence type="ECO:0000313" key="2">
    <source>
        <dbReference type="EMBL" id="JAS94606.1"/>
    </source>
</evidence>